<dbReference type="InterPro" id="IPR000602">
    <property type="entry name" value="Glyco_hydro_38_N"/>
</dbReference>
<dbReference type="InterPro" id="IPR011013">
    <property type="entry name" value="Gal_mutarotase_sf_dom"/>
</dbReference>
<dbReference type="AlphaFoldDB" id="A0A1F5A4S3"/>
<dbReference type="Pfam" id="PF17677">
    <property type="entry name" value="Glyco_hydro38C2"/>
    <property type="match status" value="1"/>
</dbReference>
<dbReference type="GO" id="GO:0030246">
    <property type="term" value="F:carbohydrate binding"/>
    <property type="evidence" value="ECO:0007669"/>
    <property type="project" value="InterPro"/>
</dbReference>
<feature type="domain" description="Glycoside hydrolase family 38 central" evidence="6">
    <location>
        <begin position="284"/>
        <end position="361"/>
    </location>
</feature>
<dbReference type="Proteomes" id="UP000177701">
    <property type="component" value="Unassembled WGS sequence"/>
</dbReference>
<dbReference type="Pfam" id="PF01074">
    <property type="entry name" value="Glyco_hydro_38N"/>
    <property type="match status" value="1"/>
</dbReference>
<dbReference type="Gene3D" id="3.20.110.10">
    <property type="entry name" value="Glycoside hydrolase 38, N terminal domain"/>
    <property type="match status" value="1"/>
</dbReference>
<protein>
    <recommendedName>
        <fullName evidence="6">Glycoside hydrolase family 38 central domain-containing protein</fullName>
    </recommendedName>
</protein>
<keyword evidence="3" id="KW-0378">Hydrolase</keyword>
<dbReference type="PANTHER" id="PTHR46017:SF2">
    <property type="entry name" value="MANNOSYLGLYCERATE HYDROLASE"/>
    <property type="match status" value="1"/>
</dbReference>
<feature type="coiled-coil region" evidence="5">
    <location>
        <begin position="875"/>
        <end position="943"/>
    </location>
</feature>
<dbReference type="InterPro" id="IPR011682">
    <property type="entry name" value="Glyco_hydro_38_C"/>
</dbReference>
<gene>
    <name evidence="7" type="ORF">A2V47_09280</name>
</gene>
<dbReference type="GO" id="GO:0009313">
    <property type="term" value="P:oligosaccharide catabolic process"/>
    <property type="evidence" value="ECO:0007669"/>
    <property type="project" value="TreeGrafter"/>
</dbReference>
<dbReference type="EMBL" id="MEYH01000107">
    <property type="protein sequence ID" value="OGD13551.1"/>
    <property type="molecule type" value="Genomic_DNA"/>
</dbReference>
<dbReference type="PANTHER" id="PTHR46017">
    <property type="entry name" value="ALPHA-MANNOSIDASE 2C1"/>
    <property type="match status" value="1"/>
</dbReference>
<dbReference type="GO" id="GO:0006013">
    <property type="term" value="P:mannose metabolic process"/>
    <property type="evidence" value="ECO:0007669"/>
    <property type="project" value="InterPro"/>
</dbReference>
<comment type="caution">
    <text evidence="7">The sequence shown here is derived from an EMBL/GenBank/DDBJ whole genome shotgun (WGS) entry which is preliminary data.</text>
</comment>
<keyword evidence="4" id="KW-0326">Glycosidase</keyword>
<dbReference type="GO" id="GO:0004559">
    <property type="term" value="F:alpha-mannosidase activity"/>
    <property type="evidence" value="ECO:0007669"/>
    <property type="project" value="InterPro"/>
</dbReference>
<keyword evidence="5" id="KW-0175">Coiled coil</keyword>
<evidence type="ECO:0000259" key="6">
    <source>
        <dbReference type="SMART" id="SM00872"/>
    </source>
</evidence>
<dbReference type="SUPFAM" id="SSF88713">
    <property type="entry name" value="Glycoside hydrolase/deacetylase"/>
    <property type="match status" value="1"/>
</dbReference>
<evidence type="ECO:0000256" key="4">
    <source>
        <dbReference type="ARBA" id="ARBA00023295"/>
    </source>
</evidence>
<evidence type="ECO:0000256" key="5">
    <source>
        <dbReference type="SAM" id="Coils"/>
    </source>
</evidence>
<dbReference type="InterPro" id="IPR027291">
    <property type="entry name" value="Glyco_hydro_38_N_sf"/>
</dbReference>
<proteinExistence type="inferred from homology"/>
<dbReference type="STRING" id="1797291.A2V47_09280"/>
<evidence type="ECO:0000256" key="1">
    <source>
        <dbReference type="ARBA" id="ARBA00009792"/>
    </source>
</evidence>
<dbReference type="Gene3D" id="2.70.98.30">
    <property type="entry name" value="Golgi alpha-mannosidase II, domain 4"/>
    <property type="match status" value="1"/>
</dbReference>
<dbReference type="Pfam" id="PF09261">
    <property type="entry name" value="Alpha-mann_mid"/>
    <property type="match status" value="1"/>
</dbReference>
<dbReference type="SMART" id="SM00872">
    <property type="entry name" value="Alpha-mann_mid"/>
    <property type="match status" value="1"/>
</dbReference>
<dbReference type="Gene3D" id="2.60.40.2220">
    <property type="match status" value="1"/>
</dbReference>
<evidence type="ECO:0000313" key="8">
    <source>
        <dbReference type="Proteomes" id="UP000177701"/>
    </source>
</evidence>
<dbReference type="InterPro" id="IPR011330">
    <property type="entry name" value="Glyco_hydro/deAcase_b/a-brl"/>
</dbReference>
<accession>A0A1F5A4S3</accession>
<name>A0A1F5A4S3_9BACT</name>
<dbReference type="SUPFAM" id="SSF74650">
    <property type="entry name" value="Galactose mutarotase-like"/>
    <property type="match status" value="1"/>
</dbReference>
<dbReference type="InterPro" id="IPR037094">
    <property type="entry name" value="Glyco_hydro_38_cen_sf"/>
</dbReference>
<evidence type="ECO:0000313" key="7">
    <source>
        <dbReference type="EMBL" id="OGD13551.1"/>
    </source>
</evidence>
<dbReference type="Pfam" id="PF07748">
    <property type="entry name" value="Glyco_hydro_38C"/>
    <property type="match status" value="1"/>
</dbReference>
<dbReference type="InterPro" id="IPR015341">
    <property type="entry name" value="Glyco_hydro_38_cen"/>
</dbReference>
<dbReference type="Gene3D" id="1.20.1270.50">
    <property type="entry name" value="Glycoside hydrolase family 38, central domain"/>
    <property type="match status" value="1"/>
</dbReference>
<evidence type="ECO:0000256" key="3">
    <source>
        <dbReference type="ARBA" id="ARBA00022801"/>
    </source>
</evidence>
<dbReference type="InterPro" id="IPR028995">
    <property type="entry name" value="Glyco_hydro_57/38_cen_sf"/>
</dbReference>
<reference evidence="7 8" key="1">
    <citation type="journal article" date="2016" name="Nat. Commun.">
        <title>Thousands of microbial genomes shed light on interconnected biogeochemical processes in an aquifer system.</title>
        <authorList>
            <person name="Anantharaman K."/>
            <person name="Brown C.T."/>
            <person name="Hug L.A."/>
            <person name="Sharon I."/>
            <person name="Castelle C.J."/>
            <person name="Probst A.J."/>
            <person name="Thomas B.C."/>
            <person name="Singh A."/>
            <person name="Wilkins M.J."/>
            <person name="Karaoz U."/>
            <person name="Brodie E.L."/>
            <person name="Williams K.H."/>
            <person name="Hubbard S.S."/>
            <person name="Banfield J.F."/>
        </authorList>
    </citation>
    <scope>NUCLEOTIDE SEQUENCE [LARGE SCALE GENOMIC DNA]</scope>
</reference>
<dbReference type="GO" id="GO:0046872">
    <property type="term" value="F:metal ion binding"/>
    <property type="evidence" value="ECO:0007669"/>
    <property type="project" value="UniProtKB-KW"/>
</dbReference>
<sequence>MSEVINAHIISHTHWDREWFLNSEYTIEWLIPFFDSLFRLLKKESNYRFVLDGQTLIIEDYFDQLKRQGKNRGEYKRKLKQYVQEGRLLVGPYYLQPDWQLVSGESLVRNLLIGYKIGGKLGGVMKVGWLLDNFGQISQTVQIHKKFNIKGLFLWRGVEMNSSRIHSEFLWESPDGTRLTSIYLLSSYRNAMRLGEYKEIMKERIENEVRKIYPFATTPNVLLMNGYDQEMTPDDFLPELEKLGFPNIQVKQSTPEEYIEAVRKNSPKLKVLKGALYNGRLISVFPGTLSSRIYLKCMNDICQRELEKYAEPISILSWLNGGKYNSNVLMAIWKKLLKNHPHDSICGVSIDDVHIDMEKRFGEVITSARKITEDGLKRLALNIDTSDGPVGAEPYIIFNPSLKTRDKIITIKTKRDSFKIIDSKGRILANQKGNKDHLHIYIDNIPALGYKIIYLRAAPGKYAENQADIRSDKVIVKNNMLENRYLQVEIRENGSIDVFDKMNKCWYKNLNMMVDGADAGDEYNYSFPENDLIITNQKIKAEIEVVERSLLKAVIKVSLILPLPESLTDDRKTRSPKLKDFPLVNWLTLEADSPILGFRTELKNTVKDHRLRVLFPTSIDTEFSFAGTQFDVAKRKIVPETFDDRDISEEVKRVIIGAREPQPITTFPHGYFVDIHDGKRGVAVLNKGLPEYEILPDNNTIALTLFRSVGWLARGDLLTRIGDAGPTIFTPDAQCLRQMIFKYAIYFHEGDYIQARVYQIAEEFNTDLKIVKTDQHQGELAGTAGFLTLKSIKDILQVSAIKRTEDGEGIILRLFNPSKEIIEGEVISNYNLGKVYLVNLNEKIIGEIEDCKEKSFKLLAKPKEIVTIRLEIIRKDILKNSIKDKKIKVQLLNEENYPMVNFDNFISTSLLTRTDIANEEKRLKGIEKKLNKARKTVSLLEDKNNKFDGLAPVRLDEIEFEFHRAKGEVKTYYRAFLEAKLSVVLSQKKYLEVYNKDADDYIKSMEEIEKTLREIGYKLNEARVEKRAYEYIVEYYQHRLKLPFNKASSKHN</sequence>
<dbReference type="InterPro" id="IPR041147">
    <property type="entry name" value="GH38_C"/>
</dbReference>
<feature type="coiled-coil region" evidence="5">
    <location>
        <begin position="991"/>
        <end position="1025"/>
    </location>
</feature>
<organism evidence="7 8">
    <name type="scientific">Candidatus Sediminicultor quintus</name>
    <dbReference type="NCBI Taxonomy" id="1797291"/>
    <lineage>
        <taxon>Bacteria</taxon>
        <taxon>Pseudomonadati</taxon>
        <taxon>Atribacterota</taxon>
        <taxon>Candidatus Phoenicimicrobiia</taxon>
        <taxon>Candidatus Pheonicimicrobiales</taxon>
        <taxon>Candidatus Phoenicimicrobiaceae</taxon>
        <taxon>Candidatus Sediminicultor</taxon>
    </lineage>
</organism>
<keyword evidence="2" id="KW-0479">Metal-binding</keyword>
<dbReference type="SUPFAM" id="SSF88688">
    <property type="entry name" value="Families 57/38 glycoside transferase middle domain"/>
    <property type="match status" value="1"/>
</dbReference>
<comment type="similarity">
    <text evidence="1">Belongs to the glycosyl hydrolase 38 family.</text>
</comment>
<evidence type="ECO:0000256" key="2">
    <source>
        <dbReference type="ARBA" id="ARBA00022723"/>
    </source>
</evidence>